<feature type="transmembrane region" description="Helical" evidence="1">
    <location>
        <begin position="134"/>
        <end position="157"/>
    </location>
</feature>
<protein>
    <submittedName>
        <fullName evidence="2">HupE/UreJ family protein</fullName>
    </submittedName>
</protein>
<evidence type="ECO:0000256" key="1">
    <source>
        <dbReference type="SAM" id="Phobius"/>
    </source>
</evidence>
<dbReference type="AlphaFoldDB" id="A0A972FSP9"/>
<dbReference type="InterPro" id="IPR032809">
    <property type="entry name" value="Put_HupE_UreJ"/>
</dbReference>
<proteinExistence type="predicted"/>
<dbReference type="Pfam" id="PF13795">
    <property type="entry name" value="HupE_UreJ_2"/>
    <property type="match status" value="1"/>
</dbReference>
<feature type="transmembrane region" description="Helical" evidence="1">
    <location>
        <begin position="20"/>
        <end position="37"/>
    </location>
</feature>
<organism evidence="2 3">
    <name type="scientific">Flavobacterium silvaticum</name>
    <dbReference type="NCBI Taxonomy" id="1852020"/>
    <lineage>
        <taxon>Bacteria</taxon>
        <taxon>Pseudomonadati</taxon>
        <taxon>Bacteroidota</taxon>
        <taxon>Flavobacteriia</taxon>
        <taxon>Flavobacteriales</taxon>
        <taxon>Flavobacteriaceae</taxon>
        <taxon>Flavobacterium</taxon>
    </lineage>
</organism>
<feature type="transmembrane region" description="Helical" evidence="1">
    <location>
        <begin position="101"/>
        <end position="122"/>
    </location>
</feature>
<dbReference type="Proteomes" id="UP000712080">
    <property type="component" value="Unassembled WGS sequence"/>
</dbReference>
<dbReference type="RefSeq" id="WP_169526770.1">
    <property type="nucleotide sequence ID" value="NZ_JAAMPU010000102.1"/>
</dbReference>
<keyword evidence="3" id="KW-1185">Reference proteome</keyword>
<evidence type="ECO:0000313" key="2">
    <source>
        <dbReference type="EMBL" id="NMH27773.1"/>
    </source>
</evidence>
<name>A0A972FSP9_9FLAO</name>
<sequence length="195" mass="21161">MSDFLVFVETGLRHVLDVRGYDHILFLIALTLPYSLADWKKLLVQVSIFTLGHSVSLMLAGFGLISAPISFVEFLIPVTIIATAIYRIAKPSDAANSLTSWITLGFGFIHGLGFSNYFNAILMGSPSDKVVPLVSFALGIELAQLVIVAVLLTLEFASRKGFKCNRRDFNIVAASMVIGIALPILADTASELIKN</sequence>
<feature type="transmembrane region" description="Helical" evidence="1">
    <location>
        <begin position="42"/>
        <end position="65"/>
    </location>
</feature>
<comment type="caution">
    <text evidence="2">The sequence shown here is derived from an EMBL/GenBank/DDBJ whole genome shotgun (WGS) entry which is preliminary data.</text>
</comment>
<gene>
    <name evidence="2" type="ORF">G6047_06995</name>
</gene>
<keyword evidence="1" id="KW-0812">Transmembrane</keyword>
<dbReference type="EMBL" id="JAAMPU010000102">
    <property type="protein sequence ID" value="NMH27773.1"/>
    <property type="molecule type" value="Genomic_DNA"/>
</dbReference>
<evidence type="ECO:0000313" key="3">
    <source>
        <dbReference type="Proteomes" id="UP000712080"/>
    </source>
</evidence>
<keyword evidence="1" id="KW-1133">Transmembrane helix</keyword>
<feature type="transmembrane region" description="Helical" evidence="1">
    <location>
        <begin position="71"/>
        <end position="89"/>
    </location>
</feature>
<feature type="transmembrane region" description="Helical" evidence="1">
    <location>
        <begin position="169"/>
        <end position="186"/>
    </location>
</feature>
<reference evidence="2" key="1">
    <citation type="submission" date="2020-02" db="EMBL/GenBank/DDBJ databases">
        <title>Flavobacterium sp. genome.</title>
        <authorList>
            <person name="Jung H.S."/>
            <person name="Baek J.H."/>
            <person name="Jeon C.O."/>
        </authorList>
    </citation>
    <scope>NUCLEOTIDE SEQUENCE</scope>
    <source>
        <strain evidence="2">SE-s28</strain>
    </source>
</reference>
<keyword evidence="1" id="KW-0472">Membrane</keyword>
<accession>A0A972FSP9</accession>